<keyword evidence="1" id="KW-1133">Transmembrane helix</keyword>
<organism evidence="2 3">
    <name type="scientific">Campylobacter helveticus</name>
    <dbReference type="NCBI Taxonomy" id="28898"/>
    <lineage>
        <taxon>Bacteria</taxon>
        <taxon>Pseudomonadati</taxon>
        <taxon>Campylobacterota</taxon>
        <taxon>Epsilonproteobacteria</taxon>
        <taxon>Campylobacterales</taxon>
        <taxon>Campylobacteraceae</taxon>
        <taxon>Campylobacter</taxon>
    </lineage>
</organism>
<name>A0AAX2UGP7_9BACT</name>
<protein>
    <submittedName>
        <fullName evidence="2">Uncharacterized protein</fullName>
    </submittedName>
</protein>
<dbReference type="EMBL" id="VDBS01000082">
    <property type="protein sequence ID" value="TNB55280.1"/>
    <property type="molecule type" value="Genomic_DNA"/>
</dbReference>
<reference evidence="2 3" key="1">
    <citation type="submission" date="2019-05" db="EMBL/GenBank/DDBJ databases">
        <title>Draft genomes of eight strains of Campylobacter helveticus isolated from cats and a dog in New Zealand.</title>
        <authorList>
            <person name="Bojanic K."/>
            <person name="Midwinter A.C."/>
            <person name="Biggs P.J."/>
            <person name="Acke E."/>
            <person name="Cornelius A.J."/>
            <person name="Marshall J.C."/>
        </authorList>
    </citation>
    <scope>NUCLEOTIDE SEQUENCE [LARGE SCALE GENOMIC DNA]</scope>
    <source>
        <strain evidence="2 3">ACP123b</strain>
    </source>
</reference>
<feature type="transmembrane region" description="Helical" evidence="1">
    <location>
        <begin position="38"/>
        <end position="57"/>
    </location>
</feature>
<dbReference type="RefSeq" id="WP_115588755.1">
    <property type="nucleotide sequence ID" value="NZ_CP020478.1"/>
</dbReference>
<dbReference type="AlphaFoldDB" id="A0AAX2UGP7"/>
<dbReference type="GeneID" id="52037882"/>
<keyword evidence="1" id="KW-0472">Membrane</keyword>
<dbReference type="Proteomes" id="UP000306813">
    <property type="component" value="Unassembled WGS sequence"/>
</dbReference>
<evidence type="ECO:0000313" key="3">
    <source>
        <dbReference type="Proteomes" id="UP000306813"/>
    </source>
</evidence>
<proteinExistence type="predicted"/>
<gene>
    <name evidence="2" type="ORF">FDW42_09405</name>
</gene>
<evidence type="ECO:0000313" key="2">
    <source>
        <dbReference type="EMBL" id="TNB55280.1"/>
    </source>
</evidence>
<evidence type="ECO:0000256" key="1">
    <source>
        <dbReference type="SAM" id="Phobius"/>
    </source>
</evidence>
<sequence>MFDEKRFKAFEDFLFFINTHLEKDALQKDIKGNIFSDVVPYINALFGGFLGFSYLYTREILENFTCKFNNPKTVAILNKMEKLDETAGMIIK</sequence>
<comment type="caution">
    <text evidence="2">The sequence shown here is derived from an EMBL/GenBank/DDBJ whole genome shotgun (WGS) entry which is preliminary data.</text>
</comment>
<accession>A0AAX2UGP7</accession>
<keyword evidence="1" id="KW-0812">Transmembrane</keyword>